<evidence type="ECO:0000313" key="4">
    <source>
        <dbReference type="Proteomes" id="UP000579250"/>
    </source>
</evidence>
<evidence type="ECO:0000313" key="3">
    <source>
        <dbReference type="EMBL" id="NKZ04983.1"/>
    </source>
</evidence>
<dbReference type="RefSeq" id="WP_067627675.1">
    <property type="nucleotide sequence ID" value="NZ_JAAXPI010000016.1"/>
</dbReference>
<dbReference type="PANTHER" id="PTHR39428:SF1">
    <property type="entry name" value="F420H(2)-DEPENDENT QUINONE REDUCTASE RV1261C"/>
    <property type="match status" value="1"/>
</dbReference>
<sequence length="149" mass="16278">MTEFNDRVIAEFRAGRGRVGAWGSNLVLIHHRGIRTGTERVNPAMSLRSGGDWLVVGSAMGAPRDPAWTVNLRAHPDTEIEAVIDGDIATVPVRAVELTGRERDAAFARFVDMAPAFAAYQAKAPRPLPVIRFTRRAPEHVPGTVEDAR</sequence>
<comment type="similarity">
    <text evidence="1">Belongs to the F420H(2)-dependent quinone reductase family.</text>
</comment>
<dbReference type="InterPro" id="IPR012349">
    <property type="entry name" value="Split_barrel_FMN-bd"/>
</dbReference>
<dbReference type="GO" id="GO:0005886">
    <property type="term" value="C:plasma membrane"/>
    <property type="evidence" value="ECO:0007669"/>
    <property type="project" value="TreeGrafter"/>
</dbReference>
<dbReference type="Gene3D" id="2.30.110.10">
    <property type="entry name" value="Electron Transport, Fmn-binding Protein, Chain A"/>
    <property type="match status" value="1"/>
</dbReference>
<dbReference type="PANTHER" id="PTHR39428">
    <property type="entry name" value="F420H(2)-DEPENDENT QUINONE REDUCTASE RV1261C"/>
    <property type="match status" value="1"/>
</dbReference>
<reference evidence="3 4" key="1">
    <citation type="submission" date="2020-04" db="EMBL/GenBank/DDBJ databases">
        <title>MicrobeNet Type strains.</title>
        <authorList>
            <person name="Nicholson A.C."/>
        </authorList>
    </citation>
    <scope>NUCLEOTIDE SEQUENCE [LARGE SCALE GENOMIC DNA]</scope>
    <source>
        <strain evidence="3 4">ATCC BAA-277</strain>
    </source>
</reference>
<dbReference type="NCBIfam" id="TIGR00026">
    <property type="entry name" value="hi_GC_TIGR00026"/>
    <property type="match status" value="1"/>
</dbReference>
<organism evidence="3 4">
    <name type="scientific">Actinomadura latina</name>
    <dbReference type="NCBI Taxonomy" id="163603"/>
    <lineage>
        <taxon>Bacteria</taxon>
        <taxon>Bacillati</taxon>
        <taxon>Actinomycetota</taxon>
        <taxon>Actinomycetes</taxon>
        <taxon>Streptosporangiales</taxon>
        <taxon>Thermomonosporaceae</taxon>
        <taxon>Actinomadura</taxon>
    </lineage>
</organism>
<gene>
    <name evidence="3" type="ORF">HGB48_14690</name>
</gene>
<dbReference type="GO" id="GO:0016491">
    <property type="term" value="F:oxidoreductase activity"/>
    <property type="evidence" value="ECO:0007669"/>
    <property type="project" value="InterPro"/>
</dbReference>
<evidence type="ECO:0000256" key="1">
    <source>
        <dbReference type="ARBA" id="ARBA00008710"/>
    </source>
</evidence>
<proteinExistence type="inferred from homology"/>
<dbReference type="EMBL" id="JAAXPI010000016">
    <property type="protein sequence ID" value="NKZ04983.1"/>
    <property type="molecule type" value="Genomic_DNA"/>
</dbReference>
<dbReference type="AlphaFoldDB" id="A0A846Z3M6"/>
<dbReference type="InterPro" id="IPR004378">
    <property type="entry name" value="F420H2_quin_Rdtase"/>
</dbReference>
<comment type="catalytic activity">
    <reaction evidence="2">
        <text>oxidized coenzyme F420-(gamma-L-Glu)(n) + a quinol + H(+) = reduced coenzyme F420-(gamma-L-Glu)(n) + a quinone</text>
        <dbReference type="Rhea" id="RHEA:39663"/>
        <dbReference type="Rhea" id="RHEA-COMP:12939"/>
        <dbReference type="Rhea" id="RHEA-COMP:14378"/>
        <dbReference type="ChEBI" id="CHEBI:15378"/>
        <dbReference type="ChEBI" id="CHEBI:24646"/>
        <dbReference type="ChEBI" id="CHEBI:132124"/>
        <dbReference type="ChEBI" id="CHEBI:133980"/>
        <dbReference type="ChEBI" id="CHEBI:139511"/>
    </reaction>
</comment>
<protein>
    <submittedName>
        <fullName evidence="3">Nitroreductase family deazaflavin-dependent oxidoreductase</fullName>
    </submittedName>
</protein>
<comment type="caution">
    <text evidence="3">The sequence shown here is derived from an EMBL/GenBank/DDBJ whole genome shotgun (WGS) entry which is preliminary data.</text>
</comment>
<dbReference type="GO" id="GO:0070967">
    <property type="term" value="F:coenzyme F420 binding"/>
    <property type="evidence" value="ECO:0007669"/>
    <property type="project" value="TreeGrafter"/>
</dbReference>
<evidence type="ECO:0000256" key="2">
    <source>
        <dbReference type="ARBA" id="ARBA00049106"/>
    </source>
</evidence>
<keyword evidence="4" id="KW-1185">Reference proteome</keyword>
<dbReference type="Pfam" id="PF04075">
    <property type="entry name" value="F420H2_quin_red"/>
    <property type="match status" value="1"/>
</dbReference>
<dbReference type="Proteomes" id="UP000579250">
    <property type="component" value="Unassembled WGS sequence"/>
</dbReference>
<name>A0A846Z3M6_9ACTN</name>
<accession>A0A846Z3M6</accession>